<sequence>MSSTHQPTSTAPRTSSGSAAPPSAPSSSAWSPHAWPPPPPTTQTPHHHHRQPPQPSPAPSSATAAGRVSFCIQDSPSSSSTHLLPLLLEFSVTTAHLAREMESGVLRIALECDRRTSAGLSLFAVPVWTLYFNGRKVGFAAGRHVTEGDWRVLRMMGSVSVGAGVLLPRDGEGEEVMYLRASFDRVVGSADSESFHMINPVGCSGQELSVFFISRS</sequence>
<dbReference type="PANTHER" id="PTHR31276:SF10">
    <property type="entry name" value="PROTEIN MIZU-KUSSEI 1-LIKE"/>
    <property type="match status" value="1"/>
</dbReference>
<comment type="caution">
    <text evidence="2">The sequence shown here is derived from an EMBL/GenBank/DDBJ whole genome shotgun (WGS) entry which is preliminary data.</text>
</comment>
<reference evidence="2" key="1">
    <citation type="journal article" date="2023" name="Nat. Commun.">
        <title>Diploid and tetraploid genomes of Acorus and the evolution of monocots.</title>
        <authorList>
            <person name="Ma L."/>
            <person name="Liu K.W."/>
            <person name="Li Z."/>
            <person name="Hsiao Y.Y."/>
            <person name="Qi Y."/>
            <person name="Fu T."/>
            <person name="Tang G.D."/>
            <person name="Zhang D."/>
            <person name="Sun W.H."/>
            <person name="Liu D.K."/>
            <person name="Li Y."/>
            <person name="Chen G.Z."/>
            <person name="Liu X.D."/>
            <person name="Liao X.Y."/>
            <person name="Jiang Y.T."/>
            <person name="Yu X."/>
            <person name="Hao Y."/>
            <person name="Huang J."/>
            <person name="Zhao X.W."/>
            <person name="Ke S."/>
            <person name="Chen Y.Y."/>
            <person name="Wu W.L."/>
            <person name="Hsu J.L."/>
            <person name="Lin Y.F."/>
            <person name="Huang M.D."/>
            <person name="Li C.Y."/>
            <person name="Huang L."/>
            <person name="Wang Z.W."/>
            <person name="Zhao X."/>
            <person name="Zhong W.Y."/>
            <person name="Peng D.H."/>
            <person name="Ahmad S."/>
            <person name="Lan S."/>
            <person name="Zhang J.S."/>
            <person name="Tsai W.C."/>
            <person name="Van de Peer Y."/>
            <person name="Liu Z.J."/>
        </authorList>
    </citation>
    <scope>NUCLEOTIDE SEQUENCE</scope>
    <source>
        <strain evidence="2">CP</strain>
    </source>
</reference>
<feature type="compositionally biased region" description="Low complexity" evidence="1">
    <location>
        <begin position="7"/>
        <end position="33"/>
    </location>
</feature>
<evidence type="ECO:0000313" key="3">
    <source>
        <dbReference type="Proteomes" id="UP001180020"/>
    </source>
</evidence>
<name>A0AAV9EQA9_ACOCL</name>
<accession>A0AAV9EQA9</accession>
<dbReference type="Proteomes" id="UP001180020">
    <property type="component" value="Unassembled WGS sequence"/>
</dbReference>
<dbReference type="EMBL" id="JAUJYO010000006">
    <property type="protein sequence ID" value="KAK1315018.1"/>
    <property type="molecule type" value="Genomic_DNA"/>
</dbReference>
<protein>
    <submittedName>
        <fullName evidence="2">Uncharacterized protein</fullName>
    </submittedName>
</protein>
<dbReference type="AlphaFoldDB" id="A0AAV9EQA9"/>
<keyword evidence="3" id="KW-1185">Reference proteome</keyword>
<organism evidence="2 3">
    <name type="scientific">Acorus calamus</name>
    <name type="common">Sweet flag</name>
    <dbReference type="NCBI Taxonomy" id="4465"/>
    <lineage>
        <taxon>Eukaryota</taxon>
        <taxon>Viridiplantae</taxon>
        <taxon>Streptophyta</taxon>
        <taxon>Embryophyta</taxon>
        <taxon>Tracheophyta</taxon>
        <taxon>Spermatophyta</taxon>
        <taxon>Magnoliopsida</taxon>
        <taxon>Liliopsida</taxon>
        <taxon>Acoraceae</taxon>
        <taxon>Acorus</taxon>
    </lineage>
</organism>
<dbReference type="NCBIfam" id="TIGR01570">
    <property type="entry name" value="A_thal_3588"/>
    <property type="match status" value="1"/>
</dbReference>
<proteinExistence type="predicted"/>
<evidence type="ECO:0000313" key="2">
    <source>
        <dbReference type="EMBL" id="KAK1315018.1"/>
    </source>
</evidence>
<dbReference type="InterPro" id="IPR006460">
    <property type="entry name" value="MIZ1-like_pln"/>
</dbReference>
<reference evidence="2" key="2">
    <citation type="submission" date="2023-06" db="EMBL/GenBank/DDBJ databases">
        <authorList>
            <person name="Ma L."/>
            <person name="Liu K.-W."/>
            <person name="Li Z."/>
            <person name="Hsiao Y.-Y."/>
            <person name="Qi Y."/>
            <person name="Fu T."/>
            <person name="Tang G."/>
            <person name="Zhang D."/>
            <person name="Sun W.-H."/>
            <person name="Liu D.-K."/>
            <person name="Li Y."/>
            <person name="Chen G.-Z."/>
            <person name="Liu X.-D."/>
            <person name="Liao X.-Y."/>
            <person name="Jiang Y.-T."/>
            <person name="Yu X."/>
            <person name="Hao Y."/>
            <person name="Huang J."/>
            <person name="Zhao X.-W."/>
            <person name="Ke S."/>
            <person name="Chen Y.-Y."/>
            <person name="Wu W.-L."/>
            <person name="Hsu J.-L."/>
            <person name="Lin Y.-F."/>
            <person name="Huang M.-D."/>
            <person name="Li C.-Y."/>
            <person name="Huang L."/>
            <person name="Wang Z.-W."/>
            <person name="Zhao X."/>
            <person name="Zhong W.-Y."/>
            <person name="Peng D.-H."/>
            <person name="Ahmad S."/>
            <person name="Lan S."/>
            <person name="Zhang J.-S."/>
            <person name="Tsai W.-C."/>
            <person name="Van De Peer Y."/>
            <person name="Liu Z.-J."/>
        </authorList>
    </citation>
    <scope>NUCLEOTIDE SEQUENCE</scope>
    <source>
        <strain evidence="2">CP</strain>
        <tissue evidence="2">Leaves</tissue>
    </source>
</reference>
<feature type="region of interest" description="Disordered" evidence="1">
    <location>
        <begin position="1"/>
        <end position="65"/>
    </location>
</feature>
<gene>
    <name evidence="2" type="ORF">QJS10_CPA06g01655</name>
</gene>
<dbReference type="GO" id="GO:0010274">
    <property type="term" value="P:hydrotropism"/>
    <property type="evidence" value="ECO:0007669"/>
    <property type="project" value="InterPro"/>
</dbReference>
<dbReference type="PANTHER" id="PTHR31276">
    <property type="match status" value="1"/>
</dbReference>
<evidence type="ECO:0000256" key="1">
    <source>
        <dbReference type="SAM" id="MobiDB-lite"/>
    </source>
</evidence>
<dbReference type="Pfam" id="PF04759">
    <property type="entry name" value="DUF617"/>
    <property type="match status" value="1"/>
</dbReference>